<proteinExistence type="predicted"/>
<feature type="domain" description="Polysaccharide export protein N-terminal" evidence="4">
    <location>
        <begin position="81"/>
        <end position="174"/>
    </location>
</feature>
<dbReference type="AlphaFoldDB" id="A0A1I7N5I9"/>
<reference evidence="7" key="1">
    <citation type="submission" date="2016-10" db="EMBL/GenBank/DDBJ databases">
        <authorList>
            <person name="Varghese N."/>
            <person name="Submissions S."/>
        </authorList>
    </citation>
    <scope>NUCLEOTIDE SEQUENCE [LARGE SCALE GENOMIC DNA]</scope>
    <source>
        <strain evidence="7">DSM 1565</strain>
    </source>
</reference>
<dbReference type="EMBL" id="FPCH01000001">
    <property type="protein sequence ID" value="SFV29934.1"/>
    <property type="molecule type" value="Genomic_DNA"/>
</dbReference>
<name>A0A1I7N5I9_9HYPH</name>
<evidence type="ECO:0000256" key="2">
    <source>
        <dbReference type="SAM" id="Coils"/>
    </source>
</evidence>
<keyword evidence="1" id="KW-0732">Signal</keyword>
<gene>
    <name evidence="6" type="ORF">SAMN04488557_1369</name>
</gene>
<dbReference type="GO" id="GO:0015159">
    <property type="term" value="F:polysaccharide transmembrane transporter activity"/>
    <property type="evidence" value="ECO:0007669"/>
    <property type="project" value="InterPro"/>
</dbReference>
<feature type="transmembrane region" description="Helical" evidence="3">
    <location>
        <begin position="12"/>
        <end position="30"/>
    </location>
</feature>
<evidence type="ECO:0000256" key="1">
    <source>
        <dbReference type="ARBA" id="ARBA00022729"/>
    </source>
</evidence>
<keyword evidence="3" id="KW-0812">Transmembrane</keyword>
<dbReference type="InterPro" id="IPR049712">
    <property type="entry name" value="Poly_export"/>
</dbReference>
<evidence type="ECO:0000259" key="5">
    <source>
        <dbReference type="Pfam" id="PF10531"/>
    </source>
</evidence>
<evidence type="ECO:0000259" key="4">
    <source>
        <dbReference type="Pfam" id="PF02563"/>
    </source>
</evidence>
<keyword evidence="3" id="KW-1133">Transmembrane helix</keyword>
<dbReference type="PANTHER" id="PTHR33619:SF3">
    <property type="entry name" value="POLYSACCHARIDE EXPORT PROTEIN GFCE-RELATED"/>
    <property type="match status" value="1"/>
</dbReference>
<dbReference type="Proteomes" id="UP000199423">
    <property type="component" value="Unassembled WGS sequence"/>
</dbReference>
<protein>
    <submittedName>
        <fullName evidence="6">Polysaccharide biosynthesis/export protein</fullName>
    </submittedName>
</protein>
<accession>A0A1I7N5I9</accession>
<dbReference type="InterPro" id="IPR019554">
    <property type="entry name" value="Soluble_ligand-bd"/>
</dbReference>
<dbReference type="STRING" id="51670.SAMN04488557_1369"/>
<dbReference type="InterPro" id="IPR003715">
    <property type="entry name" value="Poly_export_N"/>
</dbReference>
<dbReference type="PANTHER" id="PTHR33619">
    <property type="entry name" value="POLYSACCHARIDE EXPORT PROTEIN GFCE-RELATED"/>
    <property type="match status" value="1"/>
</dbReference>
<dbReference type="Pfam" id="PF10531">
    <property type="entry name" value="SLBB"/>
    <property type="match status" value="1"/>
</dbReference>
<dbReference type="RefSeq" id="WP_143111350.1">
    <property type="nucleotide sequence ID" value="NZ_FPCH01000001.1"/>
</dbReference>
<evidence type="ECO:0000313" key="6">
    <source>
        <dbReference type="EMBL" id="SFV29934.1"/>
    </source>
</evidence>
<sequence>MLLSVVRRASSLFNLMFPLVFLTVFAWIAYPKFLEPGLMRSAAISTAPSLSGKDELAVATTPKFLDRWEPPAQPVTRPGDNSLVSVGDTLQVAFYERLINEEDKWSARTFSKRPAISFQQRTELSGEYEVHEDGTVIVPLLGAFPVAKRTVAEFEEDAKKAFEQLVGRFAFMSVTINRRPVYVVGPVKKPGYYKFTEGLTVFHVVALAGGFERTSVDLDHMLQAIREVETKQKTGDRLKRLWAKLNVLEAERDGTTAAPSRNLLRLCNESEAFALIASENSVRQLALRNSQAQAANLAASLQSARDELASHQRLRDQVESGISVRTQRLADLDSLGDKIGRPLRSQVAAELGDTKARVQETAVALHAAEAKVSQLEKDKLTFENQTKIDLQQQIVDLQSQIAEASSTTSASSGALDAMRTALAINDDGTDGATMFQIVRGPRTNRQVINATGMESVNPGDLVRVLVNPPASKSPM</sequence>
<dbReference type="Gene3D" id="3.30.1950.10">
    <property type="entry name" value="wza like domain"/>
    <property type="match status" value="1"/>
</dbReference>
<keyword evidence="2" id="KW-0175">Coiled coil</keyword>
<dbReference type="Gene3D" id="3.10.560.10">
    <property type="entry name" value="Outer membrane lipoprotein wza domain like"/>
    <property type="match status" value="1"/>
</dbReference>
<feature type="coiled-coil region" evidence="2">
    <location>
        <begin position="287"/>
        <end position="321"/>
    </location>
</feature>
<evidence type="ECO:0000313" key="7">
    <source>
        <dbReference type="Proteomes" id="UP000199423"/>
    </source>
</evidence>
<organism evidence="6 7">
    <name type="scientific">Hyphomicrobium facile</name>
    <dbReference type="NCBI Taxonomy" id="51670"/>
    <lineage>
        <taxon>Bacteria</taxon>
        <taxon>Pseudomonadati</taxon>
        <taxon>Pseudomonadota</taxon>
        <taxon>Alphaproteobacteria</taxon>
        <taxon>Hyphomicrobiales</taxon>
        <taxon>Hyphomicrobiaceae</taxon>
        <taxon>Hyphomicrobium</taxon>
    </lineage>
</organism>
<keyword evidence="7" id="KW-1185">Reference proteome</keyword>
<feature type="domain" description="Soluble ligand binding" evidence="5">
    <location>
        <begin position="181"/>
        <end position="213"/>
    </location>
</feature>
<keyword evidence="3" id="KW-0472">Membrane</keyword>
<dbReference type="Pfam" id="PF02563">
    <property type="entry name" value="Poly_export"/>
    <property type="match status" value="1"/>
</dbReference>
<feature type="coiled-coil region" evidence="2">
    <location>
        <begin position="358"/>
        <end position="407"/>
    </location>
</feature>
<evidence type="ECO:0000256" key="3">
    <source>
        <dbReference type="SAM" id="Phobius"/>
    </source>
</evidence>
<dbReference type="OrthoDB" id="9798876at2"/>